<proteinExistence type="inferred from homology"/>
<dbReference type="Pfam" id="PF02604">
    <property type="entry name" value="PhdYeFM_antitox"/>
    <property type="match status" value="1"/>
</dbReference>
<comment type="function">
    <text evidence="2">Antitoxin component of a type II toxin-antitoxin (TA) system.</text>
</comment>
<dbReference type="EMBL" id="JACHFW010000003">
    <property type="protein sequence ID" value="MBB5264012.1"/>
    <property type="molecule type" value="Genomic_DNA"/>
</dbReference>
<organism evidence="3 4">
    <name type="scientific">Catenibacillus scindens</name>
    <dbReference type="NCBI Taxonomy" id="673271"/>
    <lineage>
        <taxon>Bacteria</taxon>
        <taxon>Bacillati</taxon>
        <taxon>Bacillota</taxon>
        <taxon>Clostridia</taxon>
        <taxon>Lachnospirales</taxon>
        <taxon>Lachnospiraceae</taxon>
        <taxon>Catenibacillus</taxon>
    </lineage>
</organism>
<comment type="similarity">
    <text evidence="1 2">Belongs to the phD/YefM antitoxin family.</text>
</comment>
<keyword evidence="4" id="KW-1185">Reference proteome</keyword>
<comment type="caution">
    <text evidence="3">The sequence shown here is derived from an EMBL/GenBank/DDBJ whole genome shotgun (WGS) entry which is preliminary data.</text>
</comment>
<dbReference type="InterPro" id="IPR006442">
    <property type="entry name" value="Antitoxin_Phd/YefM"/>
</dbReference>
<evidence type="ECO:0000313" key="3">
    <source>
        <dbReference type="EMBL" id="MBB5264012.1"/>
    </source>
</evidence>
<accession>A0A7W8HA98</accession>
<evidence type="ECO:0000256" key="1">
    <source>
        <dbReference type="ARBA" id="ARBA00009981"/>
    </source>
</evidence>
<dbReference type="SUPFAM" id="SSF143120">
    <property type="entry name" value="YefM-like"/>
    <property type="match status" value="1"/>
</dbReference>
<dbReference type="Proteomes" id="UP000543642">
    <property type="component" value="Unassembled WGS sequence"/>
</dbReference>
<dbReference type="NCBIfam" id="TIGR01552">
    <property type="entry name" value="phd_fam"/>
    <property type="match status" value="1"/>
</dbReference>
<dbReference type="InterPro" id="IPR036165">
    <property type="entry name" value="YefM-like_sf"/>
</dbReference>
<name>A0A7W8HA98_9FIRM</name>
<evidence type="ECO:0000313" key="4">
    <source>
        <dbReference type="Proteomes" id="UP000543642"/>
    </source>
</evidence>
<dbReference type="RefSeq" id="WP_183772341.1">
    <property type="nucleotide sequence ID" value="NZ_JACHFW010000003.1"/>
</dbReference>
<gene>
    <name evidence="3" type="ORF">HNP82_001117</name>
</gene>
<protein>
    <recommendedName>
        <fullName evidence="2">Antitoxin</fullName>
    </recommendedName>
</protein>
<sequence length="82" mass="9315">MPNIKPISDLRNYSEVLRDVTVGSPVFLTKNGRGRYAILDMKDYEKVKATIKLLNALEKGKKSGEEKGWVLSDDVRTRFGEK</sequence>
<reference evidence="3 4" key="1">
    <citation type="submission" date="2020-08" db="EMBL/GenBank/DDBJ databases">
        <title>Genomic Encyclopedia of Type Strains, Phase IV (KMG-IV): sequencing the most valuable type-strain genomes for metagenomic binning, comparative biology and taxonomic classification.</title>
        <authorList>
            <person name="Goeker M."/>
        </authorList>
    </citation>
    <scope>NUCLEOTIDE SEQUENCE [LARGE SCALE GENOMIC DNA]</scope>
    <source>
        <strain evidence="3 4">DSM 106146</strain>
    </source>
</reference>
<dbReference type="AlphaFoldDB" id="A0A7W8HA98"/>
<evidence type="ECO:0000256" key="2">
    <source>
        <dbReference type="RuleBase" id="RU362080"/>
    </source>
</evidence>